<keyword evidence="4" id="KW-1133">Transmembrane helix</keyword>
<reference evidence="5" key="2">
    <citation type="submission" date="2017-10" db="EMBL/GenBank/DDBJ databases">
        <title>Ladona fulva Genome sequencing and assembly.</title>
        <authorList>
            <person name="Murali S."/>
            <person name="Richards S."/>
            <person name="Bandaranaike D."/>
            <person name="Bellair M."/>
            <person name="Blankenburg K."/>
            <person name="Chao H."/>
            <person name="Dinh H."/>
            <person name="Doddapaneni H."/>
            <person name="Dugan-Rocha S."/>
            <person name="Elkadiri S."/>
            <person name="Gnanaolivu R."/>
            <person name="Hernandez B."/>
            <person name="Skinner E."/>
            <person name="Javaid M."/>
            <person name="Lee S."/>
            <person name="Li M."/>
            <person name="Ming W."/>
            <person name="Munidasa M."/>
            <person name="Muniz J."/>
            <person name="Nguyen L."/>
            <person name="Hughes D."/>
            <person name="Osuji N."/>
            <person name="Pu L.-L."/>
            <person name="Puazo M."/>
            <person name="Qu C."/>
            <person name="Quiroz J."/>
            <person name="Raj R."/>
            <person name="Weissenberger G."/>
            <person name="Xin Y."/>
            <person name="Zou X."/>
            <person name="Han Y."/>
            <person name="Worley K."/>
            <person name="Muzny D."/>
            <person name="Gibbs R."/>
        </authorList>
    </citation>
    <scope>NUCLEOTIDE SEQUENCE</scope>
    <source>
        <strain evidence="5">Sampled in the wild</strain>
    </source>
</reference>
<dbReference type="GO" id="GO:0062129">
    <property type="term" value="C:chitin-based extracellular matrix"/>
    <property type="evidence" value="ECO:0007669"/>
    <property type="project" value="TreeGrafter"/>
</dbReference>
<organism evidence="5 6">
    <name type="scientific">Ladona fulva</name>
    <name type="common">Scarce chaser dragonfly</name>
    <name type="synonym">Libellula fulva</name>
    <dbReference type="NCBI Taxonomy" id="123851"/>
    <lineage>
        <taxon>Eukaryota</taxon>
        <taxon>Metazoa</taxon>
        <taxon>Ecdysozoa</taxon>
        <taxon>Arthropoda</taxon>
        <taxon>Hexapoda</taxon>
        <taxon>Insecta</taxon>
        <taxon>Pterygota</taxon>
        <taxon>Palaeoptera</taxon>
        <taxon>Odonata</taxon>
        <taxon>Epiprocta</taxon>
        <taxon>Anisoptera</taxon>
        <taxon>Libelluloidea</taxon>
        <taxon>Libellulidae</taxon>
        <taxon>Ladona</taxon>
    </lineage>
</organism>
<reference evidence="5" key="1">
    <citation type="submission" date="2013-04" db="EMBL/GenBank/DDBJ databases">
        <authorList>
            <person name="Qu J."/>
            <person name="Murali S.C."/>
            <person name="Bandaranaike D."/>
            <person name="Bellair M."/>
            <person name="Blankenburg K."/>
            <person name="Chao H."/>
            <person name="Dinh H."/>
            <person name="Doddapaneni H."/>
            <person name="Downs B."/>
            <person name="Dugan-Rocha S."/>
            <person name="Elkadiri S."/>
            <person name="Gnanaolivu R.D."/>
            <person name="Hernandez B."/>
            <person name="Javaid M."/>
            <person name="Jayaseelan J.C."/>
            <person name="Lee S."/>
            <person name="Li M."/>
            <person name="Ming W."/>
            <person name="Munidasa M."/>
            <person name="Muniz J."/>
            <person name="Nguyen L."/>
            <person name="Ongeri F."/>
            <person name="Osuji N."/>
            <person name="Pu L.-L."/>
            <person name="Puazo M."/>
            <person name="Qu C."/>
            <person name="Quiroz J."/>
            <person name="Raj R."/>
            <person name="Weissenberger G."/>
            <person name="Xin Y."/>
            <person name="Zou X."/>
            <person name="Han Y."/>
            <person name="Richards S."/>
            <person name="Worley K."/>
            <person name="Muzny D."/>
            <person name="Gibbs R."/>
        </authorList>
    </citation>
    <scope>NUCLEOTIDE SEQUENCE</scope>
    <source>
        <strain evidence="5">Sampled in the wild</strain>
    </source>
</reference>
<dbReference type="PROSITE" id="PS00233">
    <property type="entry name" value="CHIT_BIND_RR_1"/>
    <property type="match status" value="2"/>
</dbReference>
<comment type="caution">
    <text evidence="5">The sequence shown here is derived from an EMBL/GenBank/DDBJ whole genome shotgun (WGS) entry which is preliminary data.</text>
</comment>
<dbReference type="PANTHER" id="PTHR10380">
    <property type="entry name" value="CUTICLE PROTEIN"/>
    <property type="match status" value="1"/>
</dbReference>
<protein>
    <recommendedName>
        <fullName evidence="7">Cuticle protein 6</fullName>
    </recommendedName>
</protein>
<dbReference type="InterPro" id="IPR050468">
    <property type="entry name" value="Cuticle_Struct_Prot"/>
</dbReference>
<feature type="compositionally biased region" description="Acidic residues" evidence="3">
    <location>
        <begin position="197"/>
        <end position="215"/>
    </location>
</feature>
<evidence type="ECO:0008006" key="7">
    <source>
        <dbReference type="Google" id="ProtNLM"/>
    </source>
</evidence>
<dbReference type="OrthoDB" id="8188035at2759"/>
<keyword evidence="4" id="KW-0812">Transmembrane</keyword>
<dbReference type="EMBL" id="KZ308976">
    <property type="protein sequence ID" value="KAG8235989.1"/>
    <property type="molecule type" value="Genomic_DNA"/>
</dbReference>
<evidence type="ECO:0000256" key="1">
    <source>
        <dbReference type="ARBA" id="ARBA00022460"/>
    </source>
</evidence>
<keyword evidence="6" id="KW-1185">Reference proteome</keyword>
<evidence type="ECO:0000256" key="4">
    <source>
        <dbReference type="SAM" id="Phobius"/>
    </source>
</evidence>
<evidence type="ECO:0000256" key="3">
    <source>
        <dbReference type="SAM" id="MobiDB-lite"/>
    </source>
</evidence>
<proteinExistence type="predicted"/>
<dbReference type="Proteomes" id="UP000792457">
    <property type="component" value="Unassembled WGS sequence"/>
</dbReference>
<accession>A0A8K0KIP0</accession>
<keyword evidence="4" id="KW-0472">Membrane</keyword>
<evidence type="ECO:0000313" key="6">
    <source>
        <dbReference type="Proteomes" id="UP000792457"/>
    </source>
</evidence>
<evidence type="ECO:0000256" key="2">
    <source>
        <dbReference type="PROSITE-ProRule" id="PRU00497"/>
    </source>
</evidence>
<dbReference type="InterPro" id="IPR000618">
    <property type="entry name" value="Insect_cuticle"/>
</dbReference>
<dbReference type="GO" id="GO:0008010">
    <property type="term" value="F:structural constituent of chitin-based larval cuticle"/>
    <property type="evidence" value="ECO:0007669"/>
    <property type="project" value="TreeGrafter"/>
</dbReference>
<dbReference type="Pfam" id="PF00379">
    <property type="entry name" value="Chitin_bind_4"/>
    <property type="match status" value="2"/>
</dbReference>
<dbReference type="AlphaFoldDB" id="A0A8K0KIP0"/>
<evidence type="ECO:0000313" key="5">
    <source>
        <dbReference type="EMBL" id="KAG8235989.1"/>
    </source>
</evidence>
<sequence length="404" mass="41980">MLNSKRPARGLVISCGGTEGPKNTIPSAEDLTKRAMRSLLIFLVAVVGAAVARPRFLGLEAGTILHAPVAYSTISATAPVAAVPISSQFHAQDELGQYSYGYAGGPSAKSEVKTFDGVTRGGYSYVDAEGKVQNVKYVADAVNGFRVSATNLPVAPEALPVEPLEAPQPVEDTPEVAAAKEAHFAAYEEAKAKAEAAPEEPTTEEESSDEPEEESVAPADLLPAGVLSRNAPPSITYSAYAPALAYRTVSPAVVSAPVSYHTAVAQAPISYTATVSHAPISYHAAVGPITYASPVAGQFHAQDEIAHYSYGYAGGPSAKSEVKTFDGITHGGYSYVDAEGQVQNVNYVADPIHGFHVSATNLPVAPAAPEVSVLETVPDSPEVAAAKAEHFAAHEEAKARLQSA</sequence>
<name>A0A8K0KIP0_LADFU</name>
<gene>
    <name evidence="5" type="ORF">J437_LFUL016522</name>
</gene>
<feature type="transmembrane region" description="Helical" evidence="4">
    <location>
        <begin position="39"/>
        <end position="56"/>
    </location>
</feature>
<dbReference type="PROSITE" id="PS51155">
    <property type="entry name" value="CHIT_BIND_RR_2"/>
    <property type="match status" value="2"/>
</dbReference>
<feature type="region of interest" description="Disordered" evidence="3">
    <location>
        <begin position="190"/>
        <end position="225"/>
    </location>
</feature>
<dbReference type="PANTHER" id="PTHR10380:SF196">
    <property type="entry name" value="CUTICULAR PROTEIN 72EA"/>
    <property type="match status" value="1"/>
</dbReference>
<keyword evidence="1 2" id="KW-0193">Cuticle</keyword>
<dbReference type="InterPro" id="IPR031311">
    <property type="entry name" value="CHIT_BIND_RR_consensus"/>
</dbReference>